<keyword evidence="12" id="KW-1185">Reference proteome</keyword>
<evidence type="ECO:0000256" key="10">
    <source>
        <dbReference type="SAM" id="MobiDB-lite"/>
    </source>
</evidence>
<dbReference type="SMART" id="SM00788">
    <property type="entry name" value="Adenylsucc_synt"/>
    <property type="match status" value="1"/>
</dbReference>
<evidence type="ECO:0000256" key="1">
    <source>
        <dbReference type="ARBA" id="ARBA00001946"/>
    </source>
</evidence>
<evidence type="ECO:0000256" key="3">
    <source>
        <dbReference type="ARBA" id="ARBA00022598"/>
    </source>
</evidence>
<dbReference type="Gene3D" id="3.40.440.10">
    <property type="entry name" value="Adenylosuccinate Synthetase, subunit A, domain 1"/>
    <property type="match status" value="1"/>
</dbReference>
<gene>
    <name evidence="11" type="primary">purA</name>
    <name evidence="11" type="ORF">NO1_1907</name>
</gene>
<evidence type="ECO:0000256" key="9">
    <source>
        <dbReference type="PROSITE-ProRule" id="PRU10134"/>
    </source>
</evidence>
<keyword evidence="5" id="KW-0547">Nucleotide-binding</keyword>
<dbReference type="InterPro" id="IPR042111">
    <property type="entry name" value="Adenylosuccinate_synth_dom3"/>
</dbReference>
<dbReference type="GO" id="GO:0046040">
    <property type="term" value="P:IMP metabolic process"/>
    <property type="evidence" value="ECO:0007669"/>
    <property type="project" value="TreeGrafter"/>
</dbReference>
<keyword evidence="8" id="KW-0342">GTP-binding</keyword>
<dbReference type="InterPro" id="IPR033128">
    <property type="entry name" value="Adenylosuccin_syn_Lys_AS"/>
</dbReference>
<keyword evidence="7" id="KW-0460">Magnesium</keyword>
<evidence type="ECO:0000256" key="7">
    <source>
        <dbReference type="ARBA" id="ARBA00022842"/>
    </source>
</evidence>
<dbReference type="GO" id="GO:0005525">
    <property type="term" value="F:GTP binding"/>
    <property type="evidence" value="ECO:0007669"/>
    <property type="project" value="UniProtKB-KW"/>
</dbReference>
<dbReference type="PANTHER" id="PTHR11846">
    <property type="entry name" value="ADENYLOSUCCINATE SYNTHETASE"/>
    <property type="match status" value="1"/>
</dbReference>
<keyword evidence="4" id="KW-0479">Metal-binding</keyword>
<comment type="subunit">
    <text evidence="2">Homodimer.</text>
</comment>
<evidence type="ECO:0000256" key="6">
    <source>
        <dbReference type="ARBA" id="ARBA00022755"/>
    </source>
</evidence>
<dbReference type="FunFam" id="3.90.170.10:FF:000001">
    <property type="entry name" value="Adenylosuccinate synthetase"/>
    <property type="match status" value="1"/>
</dbReference>
<dbReference type="Pfam" id="PF00709">
    <property type="entry name" value="Adenylsucc_synt"/>
    <property type="match status" value="2"/>
</dbReference>
<reference evidence="11 12" key="1">
    <citation type="journal article" date="2019" name="ISME J.">
        <title>Genome analyses of uncultured TG2/ZB3 bacteria in 'Margulisbacteria' specifically attached to ectosymbiotic spirochetes of protists in the termite gut.</title>
        <authorList>
            <person name="Utami Y.D."/>
            <person name="Kuwahara H."/>
            <person name="Igai K."/>
            <person name="Murakami T."/>
            <person name="Sugaya K."/>
            <person name="Morikawa T."/>
            <person name="Nagura Y."/>
            <person name="Yuki M."/>
            <person name="Deevong P."/>
            <person name="Inoue T."/>
            <person name="Kihara K."/>
            <person name="Lo N."/>
            <person name="Yamada A."/>
            <person name="Ohkuma M."/>
            <person name="Hongoh Y."/>
        </authorList>
    </citation>
    <scope>NUCLEOTIDE SEQUENCE [LARGE SCALE GENOMIC DNA]</scope>
    <source>
        <strain evidence="11">NkOx7-01</strain>
    </source>
</reference>
<comment type="caution">
    <text evidence="11">The sequence shown here is derived from an EMBL/GenBank/DDBJ whole genome shotgun (WGS) entry which is preliminary data.</text>
</comment>
<dbReference type="GO" id="GO:0046872">
    <property type="term" value="F:metal ion binding"/>
    <property type="evidence" value="ECO:0007669"/>
    <property type="project" value="UniProtKB-KW"/>
</dbReference>
<dbReference type="GO" id="GO:0044208">
    <property type="term" value="P:'de novo' AMP biosynthetic process"/>
    <property type="evidence" value="ECO:0007669"/>
    <property type="project" value="TreeGrafter"/>
</dbReference>
<evidence type="ECO:0000256" key="2">
    <source>
        <dbReference type="ARBA" id="ARBA00011738"/>
    </source>
</evidence>
<dbReference type="SUPFAM" id="SSF52540">
    <property type="entry name" value="P-loop containing nucleoside triphosphate hydrolases"/>
    <property type="match status" value="1"/>
</dbReference>
<keyword evidence="6" id="KW-0658">Purine biosynthesis</keyword>
<evidence type="ECO:0000256" key="8">
    <source>
        <dbReference type="ARBA" id="ARBA00023134"/>
    </source>
</evidence>
<dbReference type="EMBL" id="BGZN01000085">
    <property type="protein sequence ID" value="GBR74789.1"/>
    <property type="molecule type" value="Genomic_DNA"/>
</dbReference>
<name>A0A388TD14_TERA1</name>
<dbReference type="HAMAP" id="MF_00011">
    <property type="entry name" value="Adenylosucc_synth"/>
    <property type="match status" value="1"/>
</dbReference>
<accession>A0A388TD14</accession>
<evidence type="ECO:0000313" key="12">
    <source>
        <dbReference type="Proteomes" id="UP000269352"/>
    </source>
</evidence>
<evidence type="ECO:0000313" key="11">
    <source>
        <dbReference type="EMBL" id="GBR74789.1"/>
    </source>
</evidence>
<dbReference type="GO" id="GO:0005737">
    <property type="term" value="C:cytoplasm"/>
    <property type="evidence" value="ECO:0007669"/>
    <property type="project" value="TreeGrafter"/>
</dbReference>
<dbReference type="InterPro" id="IPR042109">
    <property type="entry name" value="Adenylosuccinate_synth_dom1"/>
</dbReference>
<dbReference type="GO" id="GO:0004019">
    <property type="term" value="F:adenylosuccinate synthase activity"/>
    <property type="evidence" value="ECO:0007669"/>
    <property type="project" value="InterPro"/>
</dbReference>
<feature type="active site" evidence="9">
    <location>
        <position position="35"/>
    </location>
</feature>
<dbReference type="PANTHER" id="PTHR11846:SF0">
    <property type="entry name" value="ADENYLOSUCCINATE SYNTHETASE"/>
    <property type="match status" value="1"/>
</dbReference>
<organism evidence="11 12">
    <name type="scientific">Termititenax aidoneus</name>
    <dbReference type="NCBI Taxonomy" id="2218524"/>
    <lineage>
        <taxon>Bacteria</taxon>
        <taxon>Bacillati</taxon>
        <taxon>Candidatus Margulisiibacteriota</taxon>
        <taxon>Candidatus Termititenacia</taxon>
        <taxon>Candidatus Termititenacales</taxon>
        <taxon>Candidatus Termititenacaceae</taxon>
        <taxon>Candidatus Termititenax</taxon>
    </lineage>
</organism>
<comment type="cofactor">
    <cofactor evidence="1">
        <name>Mg(2+)</name>
        <dbReference type="ChEBI" id="CHEBI:18420"/>
    </cofactor>
</comment>
<evidence type="ECO:0000256" key="5">
    <source>
        <dbReference type="ARBA" id="ARBA00022741"/>
    </source>
</evidence>
<feature type="non-terminal residue" evidence="11">
    <location>
        <position position="1"/>
    </location>
</feature>
<keyword evidence="3" id="KW-0436">Ligase</keyword>
<dbReference type="CDD" id="cd03108">
    <property type="entry name" value="AdSS"/>
    <property type="match status" value="1"/>
</dbReference>
<dbReference type="PROSITE" id="PS00513">
    <property type="entry name" value="ADENYLOSUCCIN_SYN_2"/>
    <property type="match status" value="1"/>
</dbReference>
<dbReference type="InterPro" id="IPR027417">
    <property type="entry name" value="P-loop_NTPase"/>
</dbReference>
<evidence type="ECO:0000256" key="4">
    <source>
        <dbReference type="ARBA" id="ARBA00022723"/>
    </source>
</evidence>
<protein>
    <submittedName>
        <fullName evidence="11">Adenylosuccinate synthase</fullName>
    </submittedName>
</protein>
<dbReference type="InterPro" id="IPR042110">
    <property type="entry name" value="Adenylosuccinate_synth_dom2"/>
</dbReference>
<sequence>LAKHKKQDQEQETGRAAGQKIGTTGRGIGPTYVDKIDRAGARLEIFLRQTAPQDEQLAKFKDKLSPYVIDSVKYLNEALAAGKNILLEGAQGTMLDVDHGTYPFVTSSNPTAGGACTGSGIGPTKIDEVWGVVKAYSTRVGEGPFPTELFDADGEYLRAAGAEFGTTTGRARRCGWFDAVVVKHAARVNGLTDLVLTKLDVLDKLPKIKICTAYEIDGRTVEDLPTDLELFSRAKPVYLEVDGWQKDTTQCRSFSELPSAALKYIAKLQELVGVKITLVSTGPDRAQAIRRDI</sequence>
<proteinExistence type="inferred from homology"/>
<dbReference type="InterPro" id="IPR001114">
    <property type="entry name" value="Adenylosuccinate_synthetase"/>
</dbReference>
<dbReference type="AlphaFoldDB" id="A0A388TD14"/>
<feature type="region of interest" description="Disordered" evidence="10">
    <location>
        <begin position="1"/>
        <end position="26"/>
    </location>
</feature>
<dbReference type="Gene3D" id="1.10.300.10">
    <property type="entry name" value="Adenylosuccinate Synthetase, subunit A, domain 2"/>
    <property type="match status" value="2"/>
</dbReference>
<dbReference type="Gene3D" id="3.90.170.10">
    <property type="entry name" value="Adenylosuccinate Synthetase, subunit A, domain 3"/>
    <property type="match status" value="1"/>
</dbReference>
<dbReference type="Proteomes" id="UP000269352">
    <property type="component" value="Unassembled WGS sequence"/>
</dbReference>